<reference evidence="4" key="2">
    <citation type="submission" date="2019-10" db="EMBL/GenBank/DDBJ databases">
        <title>A de novo genome assembly of a pear dwarfing rootstock.</title>
        <authorList>
            <person name="Wang F."/>
            <person name="Wang J."/>
            <person name="Li S."/>
            <person name="Zhang Y."/>
            <person name="Fang M."/>
            <person name="Ma L."/>
            <person name="Zhao Y."/>
            <person name="Jiang S."/>
        </authorList>
    </citation>
    <scope>NUCLEOTIDE SEQUENCE [LARGE SCALE GENOMIC DNA]</scope>
    <source>
        <strain evidence="3">S2</strain>
        <tissue evidence="3">Leaf</tissue>
    </source>
</reference>
<feature type="region of interest" description="Disordered" evidence="1">
    <location>
        <begin position="82"/>
        <end position="110"/>
    </location>
</feature>
<evidence type="ECO:0000256" key="1">
    <source>
        <dbReference type="SAM" id="MobiDB-lite"/>
    </source>
</evidence>
<proteinExistence type="predicted"/>
<feature type="compositionally biased region" description="Basic and acidic residues" evidence="1">
    <location>
        <begin position="93"/>
        <end position="110"/>
    </location>
</feature>
<dbReference type="EMBL" id="SMOL01000402">
    <property type="protein sequence ID" value="KAB2614615.1"/>
    <property type="molecule type" value="Genomic_DNA"/>
</dbReference>
<gene>
    <name evidence="2" type="ORF">D8674_021203</name>
    <name evidence="3" type="ORF">D8674_021247</name>
</gene>
<evidence type="ECO:0000313" key="2">
    <source>
        <dbReference type="EMBL" id="KAB2614615.1"/>
    </source>
</evidence>
<protein>
    <submittedName>
        <fullName evidence="2">Uncharacterized protein</fullName>
    </submittedName>
</protein>
<feature type="region of interest" description="Disordered" evidence="1">
    <location>
        <begin position="1"/>
        <end position="27"/>
    </location>
</feature>
<reference evidence="2 4" key="1">
    <citation type="submission" date="2019-09" db="EMBL/GenBank/DDBJ databases">
        <authorList>
            <person name="Ou C."/>
        </authorList>
    </citation>
    <scope>NUCLEOTIDE SEQUENCE [LARGE SCALE GENOMIC DNA]</scope>
    <source>
        <strain evidence="2">S2</strain>
        <tissue evidence="2">Leaf</tissue>
    </source>
</reference>
<reference evidence="2 4" key="3">
    <citation type="submission" date="2019-11" db="EMBL/GenBank/DDBJ databases">
        <title>A de novo genome assembly of a pear dwarfing rootstock.</title>
        <authorList>
            <person name="Wang F."/>
            <person name="Wang J."/>
            <person name="Li S."/>
            <person name="Zhang Y."/>
            <person name="Fang M."/>
            <person name="Ma L."/>
            <person name="Zhao Y."/>
            <person name="Jiang S."/>
        </authorList>
    </citation>
    <scope>NUCLEOTIDE SEQUENCE [LARGE SCALE GENOMIC DNA]</scope>
    <source>
        <strain evidence="2">S2</strain>
        <tissue evidence="2">Leaf</tissue>
    </source>
</reference>
<keyword evidence="4" id="KW-1185">Reference proteome</keyword>
<evidence type="ECO:0000313" key="3">
    <source>
        <dbReference type="EMBL" id="KAB2614659.1"/>
    </source>
</evidence>
<comment type="caution">
    <text evidence="2">The sequence shown here is derived from an EMBL/GenBank/DDBJ whole genome shotgun (WGS) entry which is preliminary data.</text>
</comment>
<accession>A0A5N5GGJ1</accession>
<evidence type="ECO:0000313" key="4">
    <source>
        <dbReference type="Proteomes" id="UP000327157"/>
    </source>
</evidence>
<name>A0A5N5GGJ1_9ROSA</name>
<organism evidence="2 4">
    <name type="scientific">Pyrus ussuriensis x Pyrus communis</name>
    <dbReference type="NCBI Taxonomy" id="2448454"/>
    <lineage>
        <taxon>Eukaryota</taxon>
        <taxon>Viridiplantae</taxon>
        <taxon>Streptophyta</taxon>
        <taxon>Embryophyta</taxon>
        <taxon>Tracheophyta</taxon>
        <taxon>Spermatophyta</taxon>
        <taxon>Magnoliopsida</taxon>
        <taxon>eudicotyledons</taxon>
        <taxon>Gunneridae</taxon>
        <taxon>Pentapetalae</taxon>
        <taxon>rosids</taxon>
        <taxon>fabids</taxon>
        <taxon>Rosales</taxon>
        <taxon>Rosaceae</taxon>
        <taxon>Amygdaloideae</taxon>
        <taxon>Maleae</taxon>
        <taxon>Pyrus</taxon>
    </lineage>
</organism>
<dbReference type="Proteomes" id="UP000327157">
    <property type="component" value="Chromosome 3"/>
</dbReference>
<dbReference type="EMBL" id="SMOL01000402">
    <property type="protein sequence ID" value="KAB2614659.1"/>
    <property type="molecule type" value="Genomic_DNA"/>
</dbReference>
<sequence length="110" mass="12766">MPKSYTKHPLNPSPNSPPSRFLGTLSRRTPRAKCVIVHKPARSRGMPKPFWQAALHFPPMKNLFHGIQVPRFHTHIAVSSFGDQRPHYRARSARRDVSRSHRDVKIRKQE</sequence>
<dbReference type="AlphaFoldDB" id="A0A5N5GGJ1"/>